<comment type="caution">
    <text evidence="7">The sequence shown here is derived from an EMBL/GenBank/DDBJ whole genome shotgun (WGS) entry which is preliminary data.</text>
</comment>
<evidence type="ECO:0000256" key="6">
    <source>
        <dbReference type="ARBA" id="ARBA00047561"/>
    </source>
</evidence>
<dbReference type="InterPro" id="IPR028161">
    <property type="entry name" value="Met8-like"/>
</dbReference>
<dbReference type="SUPFAM" id="SSF51735">
    <property type="entry name" value="NAD(P)-binding Rossmann-fold domains"/>
    <property type="match status" value="1"/>
</dbReference>
<dbReference type="AlphaFoldDB" id="A0A9D1H3F8"/>
<keyword evidence="3" id="KW-0560">Oxidoreductase</keyword>
<evidence type="ECO:0000256" key="3">
    <source>
        <dbReference type="ARBA" id="ARBA00023002"/>
    </source>
</evidence>
<evidence type="ECO:0000256" key="4">
    <source>
        <dbReference type="ARBA" id="ARBA00023027"/>
    </source>
</evidence>
<gene>
    <name evidence="7" type="ORF">IAA60_03510</name>
</gene>
<dbReference type="Proteomes" id="UP000824165">
    <property type="component" value="Unassembled WGS sequence"/>
</dbReference>
<keyword evidence="4" id="KW-0520">NAD</keyword>
<dbReference type="NCBIfam" id="TIGR01470">
    <property type="entry name" value="cysG_Nterm"/>
    <property type="match status" value="1"/>
</dbReference>
<reference evidence="7" key="1">
    <citation type="submission" date="2020-10" db="EMBL/GenBank/DDBJ databases">
        <authorList>
            <person name="Gilroy R."/>
        </authorList>
    </citation>
    <scope>NUCLEOTIDE SEQUENCE</scope>
    <source>
        <strain evidence="7">CHK181-108</strain>
    </source>
</reference>
<dbReference type="EMBL" id="DVLU01000029">
    <property type="protein sequence ID" value="HIT84957.1"/>
    <property type="molecule type" value="Genomic_DNA"/>
</dbReference>
<dbReference type="InterPro" id="IPR036291">
    <property type="entry name" value="NAD(P)-bd_dom_sf"/>
</dbReference>
<reference evidence="7" key="2">
    <citation type="journal article" date="2021" name="PeerJ">
        <title>Extensive microbial diversity within the chicken gut microbiome revealed by metagenomics and culture.</title>
        <authorList>
            <person name="Gilroy R."/>
            <person name="Ravi A."/>
            <person name="Getino M."/>
            <person name="Pursley I."/>
            <person name="Horton D.L."/>
            <person name="Alikhan N.F."/>
            <person name="Baker D."/>
            <person name="Gharbi K."/>
            <person name="Hall N."/>
            <person name="Watson M."/>
            <person name="Adriaenssens E.M."/>
            <person name="Foster-Nyarko E."/>
            <person name="Jarju S."/>
            <person name="Secka A."/>
            <person name="Antonio M."/>
            <person name="Oren A."/>
            <person name="Chaudhuri R.R."/>
            <person name="La Ragione R."/>
            <person name="Hildebrand F."/>
            <person name="Pallen M.J."/>
        </authorList>
    </citation>
    <scope>NUCLEOTIDE SEQUENCE</scope>
    <source>
        <strain evidence="7">CHK181-108</strain>
    </source>
</reference>
<comment type="catalytic activity">
    <reaction evidence="6">
        <text>precorrin-2 + NAD(+) = sirohydrochlorin + NADH + 2 H(+)</text>
        <dbReference type="Rhea" id="RHEA:15613"/>
        <dbReference type="ChEBI" id="CHEBI:15378"/>
        <dbReference type="ChEBI" id="CHEBI:57540"/>
        <dbReference type="ChEBI" id="CHEBI:57945"/>
        <dbReference type="ChEBI" id="CHEBI:58351"/>
        <dbReference type="ChEBI" id="CHEBI:58827"/>
        <dbReference type="EC" id="1.3.1.76"/>
    </reaction>
</comment>
<dbReference type="GO" id="GO:0019354">
    <property type="term" value="P:siroheme biosynthetic process"/>
    <property type="evidence" value="ECO:0007669"/>
    <property type="project" value="InterPro"/>
</dbReference>
<dbReference type="GO" id="GO:0004325">
    <property type="term" value="F:ferrochelatase activity"/>
    <property type="evidence" value="ECO:0007669"/>
    <property type="project" value="InterPro"/>
</dbReference>
<dbReference type="PANTHER" id="PTHR35330:SF1">
    <property type="entry name" value="SIROHEME BIOSYNTHESIS PROTEIN MET8"/>
    <property type="match status" value="1"/>
</dbReference>
<protein>
    <recommendedName>
        <fullName evidence="2">precorrin-2 dehydrogenase</fullName>
        <ecNumber evidence="2">1.3.1.76</ecNumber>
    </recommendedName>
</protein>
<evidence type="ECO:0000256" key="1">
    <source>
        <dbReference type="ARBA" id="ARBA00005010"/>
    </source>
</evidence>
<comment type="pathway">
    <text evidence="1">Porphyrin-containing compound metabolism; siroheme biosynthesis; sirohydrochlorin from precorrin-2: step 1/1.</text>
</comment>
<sequence>MEKYYPVMLRVENKLCTVIGGGNVAARKINGLLGAGARVRVVAPEISESIIRLLSGGADIEIIKRAYVPSDIKGSFVVIAAADDKNVNGAVLRDAAENGVLAMSADGRGDFINGAVKREGQITMQVSTGVPALSRRICRGVRLDGYDAAAKILAKYRKKLGRGGYEALLSEQAVRLAAEDAEAYERLAESAAAGTI</sequence>
<name>A0A9D1H3F8_9FIRM</name>
<accession>A0A9D1H3F8</accession>
<dbReference type="GO" id="GO:0043115">
    <property type="term" value="F:precorrin-2 dehydrogenase activity"/>
    <property type="evidence" value="ECO:0007669"/>
    <property type="project" value="UniProtKB-EC"/>
</dbReference>
<keyword evidence="5" id="KW-0627">Porphyrin biosynthesis</keyword>
<evidence type="ECO:0000256" key="2">
    <source>
        <dbReference type="ARBA" id="ARBA00012400"/>
    </source>
</evidence>
<dbReference type="InterPro" id="IPR006367">
    <property type="entry name" value="Sirohaem_synthase_N"/>
</dbReference>
<evidence type="ECO:0000313" key="8">
    <source>
        <dbReference type="Proteomes" id="UP000824165"/>
    </source>
</evidence>
<evidence type="ECO:0000313" key="7">
    <source>
        <dbReference type="EMBL" id="HIT84957.1"/>
    </source>
</evidence>
<dbReference type="Gene3D" id="3.40.50.720">
    <property type="entry name" value="NAD(P)-binding Rossmann-like Domain"/>
    <property type="match status" value="1"/>
</dbReference>
<dbReference type="PANTHER" id="PTHR35330">
    <property type="entry name" value="SIROHEME BIOSYNTHESIS PROTEIN MET8"/>
    <property type="match status" value="1"/>
</dbReference>
<proteinExistence type="predicted"/>
<organism evidence="7 8">
    <name type="scientific">Candidatus Ornithomonoglobus intestinigallinarum</name>
    <dbReference type="NCBI Taxonomy" id="2840894"/>
    <lineage>
        <taxon>Bacteria</taxon>
        <taxon>Bacillati</taxon>
        <taxon>Bacillota</taxon>
        <taxon>Clostridia</taxon>
        <taxon>Candidatus Ornithomonoglobus</taxon>
    </lineage>
</organism>
<evidence type="ECO:0000256" key="5">
    <source>
        <dbReference type="ARBA" id="ARBA00023244"/>
    </source>
</evidence>
<dbReference type="EC" id="1.3.1.76" evidence="2"/>
<dbReference type="Pfam" id="PF13241">
    <property type="entry name" value="NAD_binding_7"/>
    <property type="match status" value="1"/>
</dbReference>